<name>A0AAN7AMW3_9PEZI</name>
<sequence length="207" mass="22549">MVITHKCTLSVPWIVTTTHSPPSKQRASLHSPTDMHKPPPPSPPRSIAPLGHLELLPLSYSPGVSGSRHSTSHYHTQPNRWETSTHTSGSFSPPASSRGVLEAIMLQPPPHLTTPLGDSPTYLSFFNLDFIHRLNVLGTPSSQIVSIAVQEVESESTRDKPPPHLTTPLGHFHASLHLQLFFATLATGSIINLIVLNCQQAIKPERG</sequence>
<reference evidence="3" key="1">
    <citation type="journal article" date="2023" name="Mol. Phylogenet. Evol.">
        <title>Genome-scale phylogeny and comparative genomics of the fungal order Sordariales.</title>
        <authorList>
            <person name="Hensen N."/>
            <person name="Bonometti L."/>
            <person name="Westerberg I."/>
            <person name="Brannstrom I.O."/>
            <person name="Guillou S."/>
            <person name="Cros-Aarteil S."/>
            <person name="Calhoun S."/>
            <person name="Haridas S."/>
            <person name="Kuo A."/>
            <person name="Mondo S."/>
            <person name="Pangilinan J."/>
            <person name="Riley R."/>
            <person name="LaButti K."/>
            <person name="Andreopoulos B."/>
            <person name="Lipzen A."/>
            <person name="Chen C."/>
            <person name="Yan M."/>
            <person name="Daum C."/>
            <person name="Ng V."/>
            <person name="Clum A."/>
            <person name="Steindorff A."/>
            <person name="Ohm R.A."/>
            <person name="Martin F."/>
            <person name="Silar P."/>
            <person name="Natvig D.O."/>
            <person name="Lalanne C."/>
            <person name="Gautier V."/>
            <person name="Ament-Velasquez S.L."/>
            <person name="Kruys A."/>
            <person name="Hutchinson M.I."/>
            <person name="Powell A.J."/>
            <person name="Barry K."/>
            <person name="Miller A.N."/>
            <person name="Grigoriev I.V."/>
            <person name="Debuchy R."/>
            <person name="Gladieux P."/>
            <person name="Hiltunen Thoren M."/>
            <person name="Johannesson H."/>
        </authorList>
    </citation>
    <scope>NUCLEOTIDE SEQUENCE</scope>
    <source>
        <strain evidence="3">PSN309</strain>
    </source>
</reference>
<feature type="compositionally biased region" description="Polar residues" evidence="1">
    <location>
        <begin position="16"/>
        <end position="30"/>
    </location>
</feature>
<feature type="transmembrane region" description="Helical" evidence="2">
    <location>
        <begin position="176"/>
        <end position="196"/>
    </location>
</feature>
<gene>
    <name evidence="3" type="ORF">QBC35DRAFT_228227</name>
</gene>
<feature type="compositionally biased region" description="Polar residues" evidence="1">
    <location>
        <begin position="62"/>
        <end position="95"/>
    </location>
</feature>
<reference evidence="3" key="2">
    <citation type="submission" date="2023-05" db="EMBL/GenBank/DDBJ databases">
        <authorList>
            <consortium name="Lawrence Berkeley National Laboratory"/>
            <person name="Steindorff A."/>
            <person name="Hensen N."/>
            <person name="Bonometti L."/>
            <person name="Westerberg I."/>
            <person name="Brannstrom I.O."/>
            <person name="Guillou S."/>
            <person name="Cros-Aarteil S."/>
            <person name="Calhoun S."/>
            <person name="Haridas S."/>
            <person name="Kuo A."/>
            <person name="Mondo S."/>
            <person name="Pangilinan J."/>
            <person name="Riley R."/>
            <person name="Labutti K."/>
            <person name="Andreopoulos B."/>
            <person name="Lipzen A."/>
            <person name="Chen C."/>
            <person name="Yanf M."/>
            <person name="Daum C."/>
            <person name="Ng V."/>
            <person name="Clum A."/>
            <person name="Ohm R."/>
            <person name="Martin F."/>
            <person name="Silar P."/>
            <person name="Natvig D."/>
            <person name="Lalanne C."/>
            <person name="Gautier V."/>
            <person name="Ament-Velasquez S.L."/>
            <person name="Kruys A."/>
            <person name="Hutchinson M.I."/>
            <person name="Powell A.J."/>
            <person name="Barry K."/>
            <person name="Miller A.N."/>
            <person name="Grigoriev I.V."/>
            <person name="Debuchy R."/>
            <person name="Gladieux P."/>
            <person name="Thoren M.H."/>
            <person name="Johannesson H."/>
        </authorList>
    </citation>
    <scope>NUCLEOTIDE SEQUENCE</scope>
    <source>
        <strain evidence="3">PSN309</strain>
    </source>
</reference>
<accession>A0AAN7AMW3</accession>
<keyword evidence="2" id="KW-1133">Transmembrane helix</keyword>
<keyword evidence="4" id="KW-1185">Reference proteome</keyword>
<keyword evidence="2" id="KW-0812">Transmembrane</keyword>
<protein>
    <submittedName>
        <fullName evidence="3">Uncharacterized protein</fullName>
    </submittedName>
</protein>
<evidence type="ECO:0000313" key="4">
    <source>
        <dbReference type="Proteomes" id="UP001302126"/>
    </source>
</evidence>
<dbReference type="Proteomes" id="UP001302126">
    <property type="component" value="Unassembled WGS sequence"/>
</dbReference>
<dbReference type="EMBL" id="MU864354">
    <property type="protein sequence ID" value="KAK4192579.1"/>
    <property type="molecule type" value="Genomic_DNA"/>
</dbReference>
<feature type="region of interest" description="Disordered" evidence="1">
    <location>
        <begin position="16"/>
        <end position="48"/>
    </location>
</feature>
<evidence type="ECO:0000256" key="1">
    <source>
        <dbReference type="SAM" id="MobiDB-lite"/>
    </source>
</evidence>
<organism evidence="3 4">
    <name type="scientific">Podospora australis</name>
    <dbReference type="NCBI Taxonomy" id="1536484"/>
    <lineage>
        <taxon>Eukaryota</taxon>
        <taxon>Fungi</taxon>
        <taxon>Dikarya</taxon>
        <taxon>Ascomycota</taxon>
        <taxon>Pezizomycotina</taxon>
        <taxon>Sordariomycetes</taxon>
        <taxon>Sordariomycetidae</taxon>
        <taxon>Sordariales</taxon>
        <taxon>Podosporaceae</taxon>
        <taxon>Podospora</taxon>
    </lineage>
</organism>
<evidence type="ECO:0000256" key="2">
    <source>
        <dbReference type="SAM" id="Phobius"/>
    </source>
</evidence>
<feature type="region of interest" description="Disordered" evidence="1">
    <location>
        <begin position="61"/>
        <end position="95"/>
    </location>
</feature>
<evidence type="ECO:0000313" key="3">
    <source>
        <dbReference type="EMBL" id="KAK4192579.1"/>
    </source>
</evidence>
<proteinExistence type="predicted"/>
<comment type="caution">
    <text evidence="3">The sequence shown here is derived from an EMBL/GenBank/DDBJ whole genome shotgun (WGS) entry which is preliminary data.</text>
</comment>
<keyword evidence="2" id="KW-0472">Membrane</keyword>
<dbReference type="AlphaFoldDB" id="A0AAN7AMW3"/>